<feature type="binding site" evidence="1">
    <location>
        <position position="253"/>
    </location>
    <ligand>
        <name>[2Fe-2S] cluster</name>
        <dbReference type="ChEBI" id="CHEBI:190135"/>
    </ligand>
</feature>
<keyword evidence="1" id="KW-0411">Iron-sulfur</keyword>
<dbReference type="InterPro" id="IPR012165">
    <property type="entry name" value="Cyt_c3_hydrogenase_gsu"/>
</dbReference>
<dbReference type="PRINTS" id="PR00406">
    <property type="entry name" value="CYTB5RDTASE"/>
</dbReference>
<evidence type="ECO:0000313" key="4">
    <source>
        <dbReference type="Proteomes" id="UP000295765"/>
    </source>
</evidence>
<dbReference type="InterPro" id="IPR001433">
    <property type="entry name" value="OxRdtase_FAD/NAD-bd"/>
</dbReference>
<dbReference type="PANTHER" id="PTHR43513">
    <property type="entry name" value="DIHYDROOROTATE DEHYDROGENASE B (NAD(+)), ELECTRON TRANSFER SUBUNIT"/>
    <property type="match status" value="1"/>
</dbReference>
<dbReference type="PRINTS" id="PR00371">
    <property type="entry name" value="FPNCR"/>
</dbReference>
<dbReference type="PIRSF" id="PIRSF006816">
    <property type="entry name" value="Cyc3_hyd_g"/>
    <property type="match status" value="1"/>
</dbReference>
<feature type="binding site" evidence="1">
    <location>
        <position position="256"/>
    </location>
    <ligand>
        <name>[2Fe-2S] cluster</name>
        <dbReference type="ChEBI" id="CHEBI:190135"/>
    </ligand>
</feature>
<dbReference type="InterPro" id="IPR050353">
    <property type="entry name" value="PyrK_electron_transfer"/>
</dbReference>
<reference evidence="3 4" key="1">
    <citation type="submission" date="2019-03" db="EMBL/GenBank/DDBJ databases">
        <title>Genomic Encyclopedia of Type Strains, Phase IV (KMG-IV): sequencing the most valuable type-strain genomes for metagenomic binning, comparative biology and taxonomic classification.</title>
        <authorList>
            <person name="Goeker M."/>
        </authorList>
    </citation>
    <scope>NUCLEOTIDE SEQUENCE [LARGE SCALE GENOMIC DNA]</scope>
    <source>
        <strain evidence="3 4">DSM 25287</strain>
    </source>
</reference>
<dbReference type="RefSeq" id="WP_132544862.1">
    <property type="nucleotide sequence ID" value="NZ_SLWY01000021.1"/>
</dbReference>
<dbReference type="AlphaFoldDB" id="A0A4R2KWI0"/>
<gene>
    <name evidence="3" type="ORF">EV699_1214</name>
</gene>
<dbReference type="Proteomes" id="UP000295765">
    <property type="component" value="Unassembled WGS sequence"/>
</dbReference>
<dbReference type="PROSITE" id="PS51384">
    <property type="entry name" value="FAD_FR"/>
    <property type="match status" value="1"/>
</dbReference>
<dbReference type="InterPro" id="IPR001709">
    <property type="entry name" value="Flavoprot_Pyr_Nucl_cyt_Rdtase"/>
</dbReference>
<dbReference type="Pfam" id="PF00175">
    <property type="entry name" value="NAD_binding_1"/>
    <property type="match status" value="1"/>
</dbReference>
<dbReference type="GO" id="GO:0046872">
    <property type="term" value="F:metal ion binding"/>
    <property type="evidence" value="ECO:0007669"/>
    <property type="project" value="UniProtKB-KW"/>
</dbReference>
<keyword evidence="1" id="KW-0479">Metal-binding</keyword>
<dbReference type="InterPro" id="IPR039261">
    <property type="entry name" value="FNR_nucleotide-bd"/>
</dbReference>
<dbReference type="Pfam" id="PF10418">
    <property type="entry name" value="DHODB_Fe-S_bind"/>
    <property type="match status" value="1"/>
</dbReference>
<dbReference type="Gene3D" id="2.40.30.10">
    <property type="entry name" value="Translation factors"/>
    <property type="match status" value="1"/>
</dbReference>
<keyword evidence="1" id="KW-0408">Iron</keyword>
<dbReference type="EMBL" id="SLWY01000021">
    <property type="protein sequence ID" value="TCO78891.1"/>
    <property type="molecule type" value="Genomic_DNA"/>
</dbReference>
<dbReference type="InterPro" id="IPR017938">
    <property type="entry name" value="Riboflavin_synthase-like_b-brl"/>
</dbReference>
<dbReference type="GO" id="GO:0051537">
    <property type="term" value="F:2 iron, 2 sulfur cluster binding"/>
    <property type="evidence" value="ECO:0007669"/>
    <property type="project" value="UniProtKB-KW"/>
</dbReference>
<protein>
    <submittedName>
        <fullName evidence="3">NAD(P)H-flavin reductase</fullName>
    </submittedName>
</protein>
<dbReference type="PANTHER" id="PTHR43513:SF1">
    <property type="entry name" value="ANAEROBIC SULFITE REDUCTASE SUBUNIT B"/>
    <property type="match status" value="1"/>
</dbReference>
<dbReference type="InterPro" id="IPR017927">
    <property type="entry name" value="FAD-bd_FR_type"/>
</dbReference>
<dbReference type="GO" id="GO:0016491">
    <property type="term" value="F:oxidoreductase activity"/>
    <property type="evidence" value="ECO:0007669"/>
    <property type="project" value="InterPro"/>
</dbReference>
<dbReference type="Gene3D" id="3.40.50.80">
    <property type="entry name" value="Nucleotide-binding domain of ferredoxin-NADP reductase (FNR) module"/>
    <property type="match status" value="1"/>
</dbReference>
<dbReference type="InterPro" id="IPR019480">
    <property type="entry name" value="Dihydroorotate_DH_Fe-S-bd"/>
</dbReference>
<comment type="caution">
    <text evidence="3">The sequence shown here is derived from an EMBL/GenBank/DDBJ whole genome shotgun (WGS) entry which is preliminary data.</text>
</comment>
<keyword evidence="1" id="KW-0001">2Fe-2S</keyword>
<evidence type="ECO:0000259" key="2">
    <source>
        <dbReference type="PROSITE" id="PS51384"/>
    </source>
</evidence>
<dbReference type="OrthoDB" id="9796486at2"/>
<feature type="domain" description="FAD-binding FR-type" evidence="2">
    <location>
        <begin position="14"/>
        <end position="112"/>
    </location>
</feature>
<dbReference type="SUPFAM" id="SSF52343">
    <property type="entry name" value="Ferredoxin reductase-like, C-terminal NADP-linked domain"/>
    <property type="match status" value="1"/>
</dbReference>
<name>A0A4R2KWI0_9GAMM</name>
<evidence type="ECO:0000256" key="1">
    <source>
        <dbReference type="PIRSR" id="PIRSR006816-2"/>
    </source>
</evidence>
<evidence type="ECO:0000313" key="3">
    <source>
        <dbReference type="EMBL" id="TCO78891.1"/>
    </source>
</evidence>
<dbReference type="CDD" id="cd06221">
    <property type="entry name" value="sulfite_reductase_like"/>
    <property type="match status" value="1"/>
</dbReference>
<comment type="cofactor">
    <cofactor evidence="1">
        <name>[2Fe-2S] cluster</name>
        <dbReference type="ChEBI" id="CHEBI:190135"/>
    </cofactor>
    <text evidence="1">Binds 1 [2Fe-2S] cluster per subunit.</text>
</comment>
<organism evidence="3 4">
    <name type="scientific">Plasticicumulans lactativorans</name>
    <dbReference type="NCBI Taxonomy" id="1133106"/>
    <lineage>
        <taxon>Bacteria</taxon>
        <taxon>Pseudomonadati</taxon>
        <taxon>Pseudomonadota</taxon>
        <taxon>Gammaproteobacteria</taxon>
        <taxon>Candidatus Competibacteraceae</taxon>
        <taxon>Plasticicumulans</taxon>
    </lineage>
</organism>
<dbReference type="GO" id="GO:0006221">
    <property type="term" value="P:pyrimidine nucleotide biosynthetic process"/>
    <property type="evidence" value="ECO:0007669"/>
    <property type="project" value="InterPro"/>
</dbReference>
<proteinExistence type="predicted"/>
<sequence>MSALPLPAGDALLWRPEPYRIERVRRDLADTFSLDLVPAGGGAPLAFRPGQFNMLYAFGLGEVPISISGDAEAGGPLVHTIRAVGPVTEAMRGLRAGAVLGVRGPFGSHWPVVEAEGMDLVIIAGGVGLAPLRPAIYYALRHRRRFGRVCIFYGARTPDDLLYKAELKRWRGEFDLVVDVTVDRASHDWAGKVGVVTRLVEGGGYDPLHTVALVCGPEVMMRYAARALLARGVAREGIFLSLERNMKCAVGLCGHCQLGPHFVCKDGPVFRLDQVERLLAVDEL</sequence>
<dbReference type="GO" id="GO:0050660">
    <property type="term" value="F:flavin adenine dinucleotide binding"/>
    <property type="evidence" value="ECO:0007669"/>
    <property type="project" value="InterPro"/>
</dbReference>
<accession>A0A4R2KWI0</accession>
<feature type="binding site" evidence="1">
    <location>
        <position position="248"/>
    </location>
    <ligand>
        <name>[2Fe-2S] cluster</name>
        <dbReference type="ChEBI" id="CHEBI:190135"/>
    </ligand>
</feature>
<feature type="binding site" evidence="1">
    <location>
        <position position="264"/>
    </location>
    <ligand>
        <name>[2Fe-2S] cluster</name>
        <dbReference type="ChEBI" id="CHEBI:190135"/>
    </ligand>
</feature>
<keyword evidence="4" id="KW-1185">Reference proteome</keyword>
<dbReference type="SUPFAM" id="SSF63380">
    <property type="entry name" value="Riboflavin synthase domain-like"/>
    <property type="match status" value="1"/>
</dbReference>